<accession>A0ABW2K312</accession>
<name>A0ABW2K312_9BACI</name>
<dbReference type="RefSeq" id="WP_289214181.1">
    <property type="nucleotide sequence ID" value="NZ_JAPVRC010000001.1"/>
</dbReference>
<gene>
    <name evidence="1" type="ORF">ACFQMN_06575</name>
</gene>
<protein>
    <recommendedName>
        <fullName evidence="3">Helix-turn-helix domain-containing protein</fullName>
    </recommendedName>
</protein>
<evidence type="ECO:0000313" key="1">
    <source>
        <dbReference type="EMBL" id="MFC7320541.1"/>
    </source>
</evidence>
<reference evidence="2" key="1">
    <citation type="journal article" date="2019" name="Int. J. Syst. Evol. Microbiol.">
        <title>The Global Catalogue of Microorganisms (GCM) 10K type strain sequencing project: providing services to taxonomists for standard genome sequencing and annotation.</title>
        <authorList>
            <consortium name="The Broad Institute Genomics Platform"/>
            <consortium name="The Broad Institute Genome Sequencing Center for Infectious Disease"/>
            <person name="Wu L."/>
            <person name="Ma J."/>
        </authorList>
    </citation>
    <scope>NUCLEOTIDE SEQUENCE [LARGE SCALE GENOMIC DNA]</scope>
    <source>
        <strain evidence="2">CCUG 73951</strain>
    </source>
</reference>
<sequence>MHYNVDQAFEQLKQYKITTNKESLRRWLRNGTIKGVEPTSRKEGWRINEEDLWAFIRQRVPEVIRKKPITTNVAKEEKNREFFRAEMWWEMTRKNLFEGSVPVKKQDLETCIAHLKYPKEFEELVWERITEHTWQAVPRIFYLHDAFLFNRKRLKLDPGYENIKDQILFSLIEHVRISDYEKEK</sequence>
<dbReference type="Proteomes" id="UP001596494">
    <property type="component" value="Unassembled WGS sequence"/>
</dbReference>
<evidence type="ECO:0008006" key="3">
    <source>
        <dbReference type="Google" id="ProtNLM"/>
    </source>
</evidence>
<evidence type="ECO:0000313" key="2">
    <source>
        <dbReference type="Proteomes" id="UP001596494"/>
    </source>
</evidence>
<dbReference type="EMBL" id="JBHTBY010000006">
    <property type="protein sequence ID" value="MFC7320541.1"/>
    <property type="molecule type" value="Genomic_DNA"/>
</dbReference>
<comment type="caution">
    <text evidence="1">The sequence shown here is derived from an EMBL/GenBank/DDBJ whole genome shotgun (WGS) entry which is preliminary data.</text>
</comment>
<proteinExistence type="predicted"/>
<keyword evidence="2" id="KW-1185">Reference proteome</keyword>
<organism evidence="1 2">
    <name type="scientific">Halobacillus campisalis</name>
    <dbReference type="NCBI Taxonomy" id="435909"/>
    <lineage>
        <taxon>Bacteria</taxon>
        <taxon>Bacillati</taxon>
        <taxon>Bacillota</taxon>
        <taxon>Bacilli</taxon>
        <taxon>Bacillales</taxon>
        <taxon>Bacillaceae</taxon>
        <taxon>Halobacillus</taxon>
    </lineage>
</organism>